<evidence type="ECO:0000313" key="3">
    <source>
        <dbReference type="EMBL" id="CAD8458405.1"/>
    </source>
</evidence>
<dbReference type="GO" id="GO:0016491">
    <property type="term" value="F:oxidoreductase activity"/>
    <property type="evidence" value="ECO:0007669"/>
    <property type="project" value="UniProtKB-KW"/>
</dbReference>
<keyword evidence="1" id="KW-0479">Metal-binding</keyword>
<reference evidence="3" key="1">
    <citation type="submission" date="2021-01" db="EMBL/GenBank/DDBJ databases">
        <authorList>
            <person name="Corre E."/>
            <person name="Pelletier E."/>
            <person name="Niang G."/>
            <person name="Scheremetjew M."/>
            <person name="Finn R."/>
            <person name="Kale V."/>
            <person name="Holt S."/>
            <person name="Cochrane G."/>
            <person name="Meng A."/>
            <person name="Brown T."/>
            <person name="Cohen L."/>
        </authorList>
    </citation>
    <scope>NUCLEOTIDE SEQUENCE</scope>
    <source>
        <strain evidence="3">CCMP2058</strain>
    </source>
</reference>
<dbReference type="EMBL" id="HBEM01025590">
    <property type="protein sequence ID" value="CAD8458405.1"/>
    <property type="molecule type" value="Transcribed_RNA"/>
</dbReference>
<dbReference type="PROSITE" id="PS51471">
    <property type="entry name" value="FE2OG_OXY"/>
    <property type="match status" value="1"/>
</dbReference>
<accession>A0A7S0DL44</accession>
<keyword evidence="1" id="KW-0408">Iron</keyword>
<dbReference type="GO" id="GO:0046872">
    <property type="term" value="F:metal ion binding"/>
    <property type="evidence" value="ECO:0007669"/>
    <property type="project" value="UniProtKB-KW"/>
</dbReference>
<sequence>MDKWTTVEDPDWYPVELESGFQFECLKVRCTKEFAACINDPVCTALIIEYNESCYTELMALCTGNECPAEALPLWDCYHSKCLTSWKDDKTHVVRYESVISASERDKIRILARKIDSQTSPSYRIFGGQDREDVRGHNCTYLNSDFVKEMPDVFTRLRSLAEKADKSSGWGLTSRYPFYMRVVEFLDYRIGVKKNETKAQDKIDKMVPVGSIAERRKKRKEMLKRREEDTESYFSNGTLGLGWHLDSYSLVTVVAMLSSPYEYEGGLLQTEKNCNVQSHSMDLGDVHVYRSLQQHRVLPITKGVRQVLVLEFWKYDTREVRGRLSPSEIDTREKARVQDDL</sequence>
<feature type="domain" description="Fe2OG dioxygenase" evidence="2">
    <location>
        <begin position="218"/>
        <end position="316"/>
    </location>
</feature>
<dbReference type="Gene3D" id="2.60.120.620">
    <property type="entry name" value="q2cbj1_9rhob like domain"/>
    <property type="match status" value="1"/>
</dbReference>
<organism evidence="3">
    <name type="scientific">Amorphochlora amoebiformis</name>
    <dbReference type="NCBI Taxonomy" id="1561963"/>
    <lineage>
        <taxon>Eukaryota</taxon>
        <taxon>Sar</taxon>
        <taxon>Rhizaria</taxon>
        <taxon>Cercozoa</taxon>
        <taxon>Chlorarachniophyceae</taxon>
        <taxon>Amorphochlora</taxon>
    </lineage>
</organism>
<keyword evidence="1" id="KW-0560">Oxidoreductase</keyword>
<dbReference type="InterPro" id="IPR005123">
    <property type="entry name" value="Oxoglu/Fe-dep_dioxygenase_dom"/>
</dbReference>
<comment type="similarity">
    <text evidence="1">Belongs to the iron/ascorbate-dependent oxidoreductase family.</text>
</comment>
<proteinExistence type="inferred from homology"/>
<evidence type="ECO:0000256" key="1">
    <source>
        <dbReference type="RuleBase" id="RU003682"/>
    </source>
</evidence>
<name>A0A7S0DL44_9EUKA</name>
<protein>
    <recommendedName>
        <fullName evidence="2">Fe2OG dioxygenase domain-containing protein</fullName>
    </recommendedName>
</protein>
<dbReference type="AlphaFoldDB" id="A0A7S0DL44"/>
<gene>
    <name evidence="3" type="ORF">LAMO00422_LOCUS17356</name>
</gene>
<evidence type="ECO:0000259" key="2">
    <source>
        <dbReference type="PROSITE" id="PS51471"/>
    </source>
</evidence>